<dbReference type="EMBL" id="CP130612">
    <property type="protein sequence ID" value="WKW12085.1"/>
    <property type="molecule type" value="Genomic_DNA"/>
</dbReference>
<organism evidence="15 16">
    <name type="scientific">Pseudogemmatithrix spongiicola</name>
    <dbReference type="NCBI Taxonomy" id="3062599"/>
    <lineage>
        <taxon>Bacteria</taxon>
        <taxon>Pseudomonadati</taxon>
        <taxon>Gemmatimonadota</taxon>
        <taxon>Gemmatimonadia</taxon>
        <taxon>Gemmatimonadales</taxon>
        <taxon>Gemmatimonadaceae</taxon>
        <taxon>Pseudogemmatithrix</taxon>
    </lineage>
</organism>
<protein>
    <recommendedName>
        <fullName evidence="10">tRNA dimethylallyltransferase</fullName>
        <ecNumber evidence="10">2.5.1.75</ecNumber>
    </recommendedName>
    <alternativeName>
        <fullName evidence="10">Dimethylallyl diphosphate:tRNA dimethylallyltransferase</fullName>
        <shortName evidence="10">DMAPP:tRNA dimethylallyltransferase</shortName>
        <shortName evidence="10">DMATase</shortName>
    </alternativeName>
    <alternativeName>
        <fullName evidence="10">Isopentenyl-diphosphate:tRNA isopentenyltransferase</fullName>
        <shortName evidence="10">IPP transferase</shortName>
        <shortName evidence="10">IPPT</shortName>
        <shortName evidence="10">IPTase</shortName>
    </alternativeName>
</protein>
<dbReference type="Gene3D" id="1.10.287.890">
    <property type="entry name" value="Crystal structure of tRNA isopentenylpyrophosphate transferase (bh2366) domain"/>
    <property type="match status" value="1"/>
</dbReference>
<feature type="site" description="Interaction with substrate tRNA" evidence="10">
    <location>
        <position position="103"/>
    </location>
</feature>
<dbReference type="GO" id="GO:0006400">
    <property type="term" value="P:tRNA modification"/>
    <property type="evidence" value="ECO:0007669"/>
    <property type="project" value="TreeGrafter"/>
</dbReference>
<comment type="cofactor">
    <cofactor evidence="1 10">
        <name>Mg(2+)</name>
        <dbReference type="ChEBI" id="CHEBI:18420"/>
    </cofactor>
</comment>
<evidence type="ECO:0000256" key="9">
    <source>
        <dbReference type="ARBA" id="ARBA00049563"/>
    </source>
</evidence>
<feature type="binding site" evidence="10">
    <location>
        <begin position="14"/>
        <end position="19"/>
    </location>
    <ligand>
        <name>substrate</name>
    </ligand>
</feature>
<keyword evidence="5 10" id="KW-0819">tRNA processing</keyword>
<dbReference type="InterPro" id="IPR039657">
    <property type="entry name" value="Dimethylallyltransferase"/>
</dbReference>
<evidence type="ECO:0000256" key="8">
    <source>
        <dbReference type="ARBA" id="ARBA00022842"/>
    </source>
</evidence>
<dbReference type="PANTHER" id="PTHR11088">
    <property type="entry name" value="TRNA DIMETHYLALLYLTRANSFERASE"/>
    <property type="match status" value="1"/>
</dbReference>
<dbReference type="SUPFAM" id="SSF52540">
    <property type="entry name" value="P-loop containing nucleoside triphosphate hydrolases"/>
    <property type="match status" value="1"/>
</dbReference>
<dbReference type="InterPro" id="IPR018022">
    <property type="entry name" value="IPT"/>
</dbReference>
<keyword evidence="7 10" id="KW-0067">ATP-binding</keyword>
<dbReference type="NCBIfam" id="TIGR00174">
    <property type="entry name" value="miaA"/>
    <property type="match status" value="1"/>
</dbReference>
<accession>A0AA49JU31</accession>
<evidence type="ECO:0000313" key="15">
    <source>
        <dbReference type="EMBL" id="WKW14994.1"/>
    </source>
</evidence>
<dbReference type="InterPro" id="IPR027417">
    <property type="entry name" value="P-loop_NTPase"/>
</dbReference>
<evidence type="ECO:0000256" key="10">
    <source>
        <dbReference type="HAMAP-Rule" id="MF_00185"/>
    </source>
</evidence>
<feature type="region of interest" description="Interaction with substrate tRNA" evidence="10">
    <location>
        <begin position="37"/>
        <end position="40"/>
    </location>
</feature>
<dbReference type="EMBL" id="CP130613">
    <property type="protein sequence ID" value="WKW14994.1"/>
    <property type="molecule type" value="Genomic_DNA"/>
</dbReference>
<name>A0AA49JZM5_9BACT</name>
<dbReference type="EC" id="2.5.1.75" evidence="10"/>
<keyword evidence="16" id="KW-1185">Reference proteome</keyword>
<gene>
    <name evidence="10 15" type="primary">miaA</name>
    <name evidence="14" type="ORF">Strain138_001359</name>
    <name evidence="15" type="ORF">Strain318_001359</name>
</gene>
<sequence length="306" mass="34213">MPESPPLRIIAGPTGAGKSAFAMTLALRHGARIISADSRQIYRGFDIGTAKPSRDDQRRVPHAGLDVADPTERWNAARWALEAAIWLAEDAERQRPSIIVGGTGLWLQALVRPLADEPPMDPVRRAATQEFLKGMPTDALRSMVDRLDPPRAHLGRAQLLRAAEVAMVTGERLSDWHAKGSTRPARAARWLVVDPGPSLAERLDRRREQMLAEGWVEEVRRLMDRVPPEAPAWNACGYREIREHVEGARSQADALEAVRISTRQYAKRQRTWFRNQLDDVGPVTRLDPTAPDALAVAERWFSEESP</sequence>
<dbReference type="HAMAP" id="MF_00185">
    <property type="entry name" value="IPP_trans"/>
    <property type="match status" value="1"/>
</dbReference>
<dbReference type="RefSeq" id="WP_367887760.1">
    <property type="nucleotide sequence ID" value="NZ_CP130612.1"/>
</dbReference>
<evidence type="ECO:0000256" key="7">
    <source>
        <dbReference type="ARBA" id="ARBA00022840"/>
    </source>
</evidence>
<evidence type="ECO:0000256" key="5">
    <source>
        <dbReference type="ARBA" id="ARBA00022694"/>
    </source>
</evidence>
<evidence type="ECO:0000256" key="2">
    <source>
        <dbReference type="ARBA" id="ARBA00003213"/>
    </source>
</evidence>
<evidence type="ECO:0000256" key="1">
    <source>
        <dbReference type="ARBA" id="ARBA00001946"/>
    </source>
</evidence>
<dbReference type="GO" id="GO:0005524">
    <property type="term" value="F:ATP binding"/>
    <property type="evidence" value="ECO:0007669"/>
    <property type="project" value="UniProtKB-UniRule"/>
</dbReference>
<evidence type="ECO:0000256" key="3">
    <source>
        <dbReference type="ARBA" id="ARBA00005842"/>
    </source>
</evidence>
<keyword evidence="4 10" id="KW-0808">Transferase</keyword>
<evidence type="ECO:0000313" key="14">
    <source>
        <dbReference type="EMBL" id="WKW12085.1"/>
    </source>
</evidence>
<dbReference type="KEGG" id="pspc:Strain318_001359"/>
<evidence type="ECO:0000256" key="13">
    <source>
        <dbReference type="RuleBase" id="RU003785"/>
    </source>
</evidence>
<feature type="binding site" evidence="10">
    <location>
        <begin position="12"/>
        <end position="19"/>
    </location>
    <ligand>
        <name>ATP</name>
        <dbReference type="ChEBI" id="CHEBI:30616"/>
    </ligand>
</feature>
<reference evidence="15" key="1">
    <citation type="submission" date="2023-07" db="EMBL/GenBank/DDBJ databases">
        <authorList>
            <person name="Haufschild T."/>
            <person name="Kallscheuer N."/>
            <person name="Hammer J."/>
            <person name="Kohn T."/>
            <person name="Kabuu M."/>
            <person name="Jogler M."/>
            <person name="Wohfarth N."/>
            <person name="Heuer A."/>
            <person name="Rohde M."/>
            <person name="van Teeseling M.C.F."/>
            <person name="Jogler C."/>
        </authorList>
    </citation>
    <scope>NUCLEOTIDE SEQUENCE</scope>
    <source>
        <strain evidence="14">Strain 138</strain>
        <strain evidence="15">Strain 318</strain>
    </source>
</reference>
<comment type="caution">
    <text evidence="10">Lacks conserved residue(s) required for the propagation of feature annotation.</text>
</comment>
<evidence type="ECO:0000256" key="11">
    <source>
        <dbReference type="RuleBase" id="RU003783"/>
    </source>
</evidence>
<keyword evidence="8 10" id="KW-0460">Magnesium</keyword>
<keyword evidence="6 10" id="KW-0547">Nucleotide-binding</keyword>
<comment type="similarity">
    <text evidence="3 10 13">Belongs to the IPP transferase family.</text>
</comment>
<comment type="subunit">
    <text evidence="10">Monomer.</text>
</comment>
<dbReference type="AlphaFoldDB" id="A0AA49JZM5"/>
<evidence type="ECO:0000256" key="4">
    <source>
        <dbReference type="ARBA" id="ARBA00022679"/>
    </source>
</evidence>
<proteinExistence type="inferred from homology"/>
<accession>A0AA49JZM5</accession>
<comment type="function">
    <text evidence="2 10 12">Catalyzes the transfer of a dimethylallyl group onto the adenine at position 37 in tRNAs that read codons beginning with uridine, leading to the formation of N6-(dimethylallyl)adenosine (i(6)A).</text>
</comment>
<dbReference type="Proteomes" id="UP001229955">
    <property type="component" value="Chromosome"/>
</dbReference>
<comment type="catalytic activity">
    <reaction evidence="9 10 11">
        <text>adenosine(37) in tRNA + dimethylallyl diphosphate = N(6)-dimethylallyladenosine(37) in tRNA + diphosphate</text>
        <dbReference type="Rhea" id="RHEA:26482"/>
        <dbReference type="Rhea" id="RHEA-COMP:10162"/>
        <dbReference type="Rhea" id="RHEA-COMP:10375"/>
        <dbReference type="ChEBI" id="CHEBI:33019"/>
        <dbReference type="ChEBI" id="CHEBI:57623"/>
        <dbReference type="ChEBI" id="CHEBI:74411"/>
        <dbReference type="ChEBI" id="CHEBI:74415"/>
        <dbReference type="EC" id="2.5.1.75"/>
    </reaction>
</comment>
<dbReference type="Gene3D" id="3.40.50.300">
    <property type="entry name" value="P-loop containing nucleotide triphosphate hydrolases"/>
    <property type="match status" value="1"/>
</dbReference>
<feature type="site" description="Interaction with substrate tRNA" evidence="10">
    <location>
        <position position="124"/>
    </location>
</feature>
<evidence type="ECO:0000313" key="16">
    <source>
        <dbReference type="Proteomes" id="UP001229955"/>
    </source>
</evidence>
<dbReference type="PANTHER" id="PTHR11088:SF60">
    <property type="entry name" value="TRNA DIMETHYLALLYLTRANSFERASE"/>
    <property type="match status" value="1"/>
</dbReference>
<evidence type="ECO:0000256" key="12">
    <source>
        <dbReference type="RuleBase" id="RU003784"/>
    </source>
</evidence>
<dbReference type="GO" id="GO:0052381">
    <property type="term" value="F:tRNA dimethylallyltransferase activity"/>
    <property type="evidence" value="ECO:0007669"/>
    <property type="project" value="UniProtKB-UniRule"/>
</dbReference>
<dbReference type="Pfam" id="PF01715">
    <property type="entry name" value="IPPT"/>
    <property type="match status" value="1"/>
</dbReference>
<evidence type="ECO:0000256" key="6">
    <source>
        <dbReference type="ARBA" id="ARBA00022741"/>
    </source>
</evidence>